<accession>A0A2K2CHF2</accession>
<sequence>MSLRPLRPIVGNGSSTSARHRTCPTRPNNSCNGKQTKLAAIQILDDWQETGTLLAALEKIESWIFSRIVETVWWQVP</sequence>
<evidence type="ECO:0000256" key="1">
    <source>
        <dbReference type="SAM" id="MobiDB-lite"/>
    </source>
</evidence>
<dbReference type="EnsemblPlants" id="PNT61449">
    <property type="protein sequence ID" value="PNT61449"/>
    <property type="gene ID" value="BRADI_5g15325v3"/>
</dbReference>
<evidence type="ECO:0000313" key="3">
    <source>
        <dbReference type="EnsemblPlants" id="PNT61449"/>
    </source>
</evidence>
<evidence type="ECO:0000313" key="2">
    <source>
        <dbReference type="EMBL" id="PNT61449.1"/>
    </source>
</evidence>
<dbReference type="AlphaFoldDB" id="A0A2K2CHF2"/>
<gene>
    <name evidence="2" type="ORF">BRADI_5g15325v3</name>
</gene>
<reference evidence="3" key="3">
    <citation type="submission" date="2018-08" db="UniProtKB">
        <authorList>
            <consortium name="EnsemblPlants"/>
        </authorList>
    </citation>
    <scope>IDENTIFICATION</scope>
    <source>
        <strain evidence="3">cv. Bd21</strain>
    </source>
</reference>
<feature type="region of interest" description="Disordered" evidence="1">
    <location>
        <begin position="1"/>
        <end position="31"/>
    </location>
</feature>
<evidence type="ECO:0000313" key="4">
    <source>
        <dbReference type="Proteomes" id="UP000008810"/>
    </source>
</evidence>
<protein>
    <submittedName>
        <fullName evidence="2 3">Uncharacterized protein</fullName>
    </submittedName>
</protein>
<name>A0A2K2CHF2_BRADI</name>
<dbReference type="InParanoid" id="A0A2K2CHF2"/>
<keyword evidence="4" id="KW-1185">Reference proteome</keyword>
<reference evidence="2" key="2">
    <citation type="submission" date="2017-06" db="EMBL/GenBank/DDBJ databases">
        <title>WGS assembly of Brachypodium distachyon.</title>
        <authorList>
            <consortium name="The International Brachypodium Initiative"/>
            <person name="Lucas S."/>
            <person name="Harmon-Smith M."/>
            <person name="Lail K."/>
            <person name="Tice H."/>
            <person name="Grimwood J."/>
            <person name="Bruce D."/>
            <person name="Barry K."/>
            <person name="Shu S."/>
            <person name="Lindquist E."/>
            <person name="Wang M."/>
            <person name="Pitluck S."/>
            <person name="Vogel J.P."/>
            <person name="Garvin D.F."/>
            <person name="Mockler T.C."/>
            <person name="Schmutz J."/>
            <person name="Rokhsar D."/>
            <person name="Bevan M.W."/>
        </authorList>
    </citation>
    <scope>NUCLEOTIDE SEQUENCE</scope>
    <source>
        <strain evidence="2">Bd21</strain>
    </source>
</reference>
<dbReference type="Gramene" id="PNT61449">
    <property type="protein sequence ID" value="PNT61449"/>
    <property type="gene ID" value="BRADI_5g15325v3"/>
</dbReference>
<dbReference type="EMBL" id="CM000884">
    <property type="protein sequence ID" value="PNT61449.1"/>
    <property type="molecule type" value="Genomic_DNA"/>
</dbReference>
<dbReference type="OrthoDB" id="20172at2759"/>
<dbReference type="ExpressionAtlas" id="A0A2K2CHF2">
    <property type="expression patterns" value="baseline"/>
</dbReference>
<proteinExistence type="predicted"/>
<reference evidence="2 3" key="1">
    <citation type="journal article" date="2010" name="Nature">
        <title>Genome sequencing and analysis of the model grass Brachypodium distachyon.</title>
        <authorList>
            <consortium name="International Brachypodium Initiative"/>
        </authorList>
    </citation>
    <scope>NUCLEOTIDE SEQUENCE [LARGE SCALE GENOMIC DNA]</scope>
    <source>
        <strain evidence="2 3">Bd21</strain>
    </source>
</reference>
<dbReference type="STRING" id="15368.A0A2K2CHF2"/>
<dbReference type="Proteomes" id="UP000008810">
    <property type="component" value="Chromosome 5"/>
</dbReference>
<organism evidence="2">
    <name type="scientific">Brachypodium distachyon</name>
    <name type="common">Purple false brome</name>
    <name type="synonym">Trachynia distachya</name>
    <dbReference type="NCBI Taxonomy" id="15368"/>
    <lineage>
        <taxon>Eukaryota</taxon>
        <taxon>Viridiplantae</taxon>
        <taxon>Streptophyta</taxon>
        <taxon>Embryophyta</taxon>
        <taxon>Tracheophyta</taxon>
        <taxon>Spermatophyta</taxon>
        <taxon>Magnoliopsida</taxon>
        <taxon>Liliopsida</taxon>
        <taxon>Poales</taxon>
        <taxon>Poaceae</taxon>
        <taxon>BOP clade</taxon>
        <taxon>Pooideae</taxon>
        <taxon>Stipodae</taxon>
        <taxon>Brachypodieae</taxon>
        <taxon>Brachypodium</taxon>
    </lineage>
</organism>